<dbReference type="AlphaFoldDB" id="A0AA88H9U9"/>
<accession>A0AA88H9U9</accession>
<name>A0AA88H9U9_ARTSF</name>
<reference evidence="1" key="1">
    <citation type="submission" date="2023-07" db="EMBL/GenBank/DDBJ databases">
        <title>Chromosome-level genome assembly of Artemia franciscana.</title>
        <authorList>
            <person name="Jo E."/>
        </authorList>
    </citation>
    <scope>NUCLEOTIDE SEQUENCE</scope>
    <source>
        <tissue evidence="1">Whole body</tissue>
    </source>
</reference>
<proteinExistence type="predicted"/>
<evidence type="ECO:0000313" key="1">
    <source>
        <dbReference type="EMBL" id="KAK2708070.1"/>
    </source>
</evidence>
<keyword evidence="2" id="KW-1185">Reference proteome</keyword>
<protein>
    <submittedName>
        <fullName evidence="1">Uncharacterized protein</fullName>
    </submittedName>
</protein>
<gene>
    <name evidence="1" type="ORF">QYM36_015681</name>
</gene>
<dbReference type="Proteomes" id="UP001187531">
    <property type="component" value="Unassembled WGS sequence"/>
</dbReference>
<evidence type="ECO:0000313" key="2">
    <source>
        <dbReference type="Proteomes" id="UP001187531"/>
    </source>
</evidence>
<dbReference type="PANTHER" id="PTHR39945">
    <property type="entry name" value="FI14129P"/>
    <property type="match status" value="1"/>
</dbReference>
<dbReference type="EMBL" id="JAVRJZ010000019">
    <property type="protein sequence ID" value="KAK2708070.1"/>
    <property type="molecule type" value="Genomic_DNA"/>
</dbReference>
<organism evidence="1 2">
    <name type="scientific">Artemia franciscana</name>
    <name type="common">Brine shrimp</name>
    <name type="synonym">Artemia sanfranciscana</name>
    <dbReference type="NCBI Taxonomy" id="6661"/>
    <lineage>
        <taxon>Eukaryota</taxon>
        <taxon>Metazoa</taxon>
        <taxon>Ecdysozoa</taxon>
        <taxon>Arthropoda</taxon>
        <taxon>Crustacea</taxon>
        <taxon>Branchiopoda</taxon>
        <taxon>Anostraca</taxon>
        <taxon>Artemiidae</taxon>
        <taxon>Artemia</taxon>
    </lineage>
</organism>
<sequence length="78" mass="9095">MQAWKPVRNKFEIESGPENECSFKADVRDLCQRCAKVTRSRHVYPKCCNHNQKSIYQDRGVSLGVRDWCDNFLNFGIA</sequence>
<comment type="caution">
    <text evidence="1">The sequence shown here is derived from an EMBL/GenBank/DDBJ whole genome shotgun (WGS) entry which is preliminary data.</text>
</comment>
<dbReference type="PANTHER" id="PTHR39945:SF1">
    <property type="entry name" value="FI14129P"/>
    <property type="match status" value="1"/>
</dbReference>